<keyword evidence="3" id="KW-1185">Reference proteome</keyword>
<proteinExistence type="predicted"/>
<name>A0A4C1TYC8_EUMVA</name>
<dbReference type="EMBL" id="BGZK01000104">
    <property type="protein sequence ID" value="GBP19062.1"/>
    <property type="molecule type" value="Genomic_DNA"/>
</dbReference>
<organism evidence="2 3">
    <name type="scientific">Eumeta variegata</name>
    <name type="common">Bagworm moth</name>
    <name type="synonym">Eumeta japonica</name>
    <dbReference type="NCBI Taxonomy" id="151549"/>
    <lineage>
        <taxon>Eukaryota</taxon>
        <taxon>Metazoa</taxon>
        <taxon>Ecdysozoa</taxon>
        <taxon>Arthropoda</taxon>
        <taxon>Hexapoda</taxon>
        <taxon>Insecta</taxon>
        <taxon>Pterygota</taxon>
        <taxon>Neoptera</taxon>
        <taxon>Endopterygota</taxon>
        <taxon>Lepidoptera</taxon>
        <taxon>Glossata</taxon>
        <taxon>Ditrysia</taxon>
        <taxon>Tineoidea</taxon>
        <taxon>Psychidae</taxon>
        <taxon>Oiketicinae</taxon>
        <taxon>Eumeta</taxon>
    </lineage>
</organism>
<feature type="compositionally biased region" description="Basic and acidic residues" evidence="1">
    <location>
        <begin position="27"/>
        <end position="36"/>
    </location>
</feature>
<sequence>MRNIHLNFPLGGGRGEIGSRSNCESPMRARREPSSERHKHIHTHTEKEREIGAGREQRQPSVTDAMTKTGTDGLTLRDTDQVF</sequence>
<protein>
    <submittedName>
        <fullName evidence="2">Uncharacterized protein</fullName>
    </submittedName>
</protein>
<feature type="region of interest" description="Disordered" evidence="1">
    <location>
        <begin position="1"/>
        <end position="83"/>
    </location>
</feature>
<comment type="caution">
    <text evidence="2">The sequence shown here is derived from an EMBL/GenBank/DDBJ whole genome shotgun (WGS) entry which is preliminary data.</text>
</comment>
<evidence type="ECO:0000313" key="2">
    <source>
        <dbReference type="EMBL" id="GBP19062.1"/>
    </source>
</evidence>
<dbReference type="Proteomes" id="UP000299102">
    <property type="component" value="Unassembled WGS sequence"/>
</dbReference>
<evidence type="ECO:0000256" key="1">
    <source>
        <dbReference type="SAM" id="MobiDB-lite"/>
    </source>
</evidence>
<accession>A0A4C1TYC8</accession>
<feature type="compositionally biased region" description="Basic and acidic residues" evidence="1">
    <location>
        <begin position="43"/>
        <end position="58"/>
    </location>
</feature>
<gene>
    <name evidence="2" type="ORF">EVAR_83374_1</name>
</gene>
<dbReference type="AlphaFoldDB" id="A0A4C1TYC8"/>
<reference evidence="2 3" key="1">
    <citation type="journal article" date="2019" name="Commun. Biol.">
        <title>The bagworm genome reveals a unique fibroin gene that provides high tensile strength.</title>
        <authorList>
            <person name="Kono N."/>
            <person name="Nakamura H."/>
            <person name="Ohtoshi R."/>
            <person name="Tomita M."/>
            <person name="Numata K."/>
            <person name="Arakawa K."/>
        </authorList>
    </citation>
    <scope>NUCLEOTIDE SEQUENCE [LARGE SCALE GENOMIC DNA]</scope>
</reference>
<evidence type="ECO:0000313" key="3">
    <source>
        <dbReference type="Proteomes" id="UP000299102"/>
    </source>
</evidence>